<dbReference type="Proteomes" id="UP000435138">
    <property type="component" value="Unassembled WGS sequence"/>
</dbReference>
<dbReference type="AlphaFoldDB" id="A0A6A8AH62"/>
<dbReference type="Pfam" id="PF05954">
    <property type="entry name" value="Phage_GPD"/>
    <property type="match status" value="1"/>
</dbReference>
<dbReference type="Gene3D" id="2.30.110.50">
    <property type="match status" value="1"/>
</dbReference>
<dbReference type="SUPFAM" id="SSF69279">
    <property type="entry name" value="Phage tail proteins"/>
    <property type="match status" value="1"/>
</dbReference>
<evidence type="ECO:0000313" key="2">
    <source>
        <dbReference type="Proteomes" id="UP000435138"/>
    </source>
</evidence>
<organism evidence="1 2">
    <name type="scientific">Endobacterium cereale</name>
    <dbReference type="NCBI Taxonomy" id="2663029"/>
    <lineage>
        <taxon>Bacteria</taxon>
        <taxon>Pseudomonadati</taxon>
        <taxon>Pseudomonadota</taxon>
        <taxon>Alphaproteobacteria</taxon>
        <taxon>Hyphomicrobiales</taxon>
        <taxon>Rhizobiaceae</taxon>
        <taxon>Endobacterium</taxon>
    </lineage>
</organism>
<keyword evidence="2" id="KW-1185">Reference proteome</keyword>
<comment type="caution">
    <text evidence="1">The sequence shown here is derived from an EMBL/GenBank/DDBJ whole genome shotgun (WGS) entry which is preliminary data.</text>
</comment>
<evidence type="ECO:0000313" key="1">
    <source>
        <dbReference type="EMBL" id="MQY48131.1"/>
    </source>
</evidence>
<proteinExistence type="predicted"/>
<name>A0A6A8AH62_9HYPH</name>
<dbReference type="EMBL" id="WIXI01000047">
    <property type="protein sequence ID" value="MQY48131.1"/>
    <property type="molecule type" value="Genomic_DNA"/>
</dbReference>
<gene>
    <name evidence="1" type="ORF">GAO09_19000</name>
</gene>
<sequence length="141" mass="16227">MEAIPAIRRRFNGLVTELDEGPPITRGLRSYAMVLRRQMWLLTRGSDCPIYMDKTSIEIAEIMFSEHGILAPNTSSVLTSLSATPITRPREARWSQRFLCCHCHRNVEKTRSSQGLRRRHRLAASSRANRNRTFHFALFGL</sequence>
<reference evidence="1 2" key="1">
    <citation type="submission" date="2019-11" db="EMBL/GenBank/DDBJ databases">
        <title>Genome analysis of Rhizobacterium cereale a novel genus and species isolated from maize roots in North Spain.</title>
        <authorList>
            <person name="Menendez E."/>
            <person name="Flores-Felix J.D."/>
            <person name="Ramirez-Bahena M.-H."/>
            <person name="Igual J.M."/>
            <person name="Garcia-Fraile P."/>
            <person name="Peix A."/>
            <person name="Velazquez E."/>
        </authorList>
    </citation>
    <scope>NUCLEOTIDE SEQUENCE [LARGE SCALE GENOMIC DNA]</scope>
    <source>
        <strain evidence="1 2">RZME27</strain>
    </source>
</reference>
<protein>
    <submittedName>
        <fullName evidence="1">Uncharacterized protein</fullName>
    </submittedName>
</protein>
<accession>A0A6A8AH62</accession>